<comment type="caution">
    <text evidence="2">The sequence shown here is derived from an EMBL/GenBank/DDBJ whole genome shotgun (WGS) entry which is preliminary data.</text>
</comment>
<dbReference type="AlphaFoldDB" id="A0AA88KUZ4"/>
<name>A0AA88KUZ4_ARTSF</name>
<sequence>MLKNNLFAVTTLTNLGQGSMLTPAAQKSRRPGTSEPIRVPGTSNLSENLRTKTWKAEIAPPPEGILWSMLYKMRTEEDAKKFMSGFYVVFYLSWSGVFRFCVFNNEYHHQHFEPCSVRKDEPHLCAMSVNLSFIYIKKTFMDSDILELAVVVSLHPVQSQLPRYDDEILFPVVWGPGEFETPDCVPKNWYWHQYHKKKALEKEINEMKKRKFQDKKNHEDDSSSSS</sequence>
<evidence type="ECO:0000313" key="3">
    <source>
        <dbReference type="Proteomes" id="UP001187531"/>
    </source>
</evidence>
<gene>
    <name evidence="2" type="ORF">QYM36_017460</name>
</gene>
<feature type="region of interest" description="Disordered" evidence="1">
    <location>
        <begin position="20"/>
        <end position="43"/>
    </location>
</feature>
<evidence type="ECO:0000256" key="1">
    <source>
        <dbReference type="SAM" id="MobiDB-lite"/>
    </source>
</evidence>
<organism evidence="2 3">
    <name type="scientific">Artemia franciscana</name>
    <name type="common">Brine shrimp</name>
    <name type="synonym">Artemia sanfranciscana</name>
    <dbReference type="NCBI Taxonomy" id="6661"/>
    <lineage>
        <taxon>Eukaryota</taxon>
        <taxon>Metazoa</taxon>
        <taxon>Ecdysozoa</taxon>
        <taxon>Arthropoda</taxon>
        <taxon>Crustacea</taxon>
        <taxon>Branchiopoda</taxon>
        <taxon>Anostraca</taxon>
        <taxon>Artemiidae</taxon>
        <taxon>Artemia</taxon>
    </lineage>
</organism>
<accession>A0AA88KUZ4</accession>
<reference evidence="2" key="1">
    <citation type="submission" date="2023-07" db="EMBL/GenBank/DDBJ databases">
        <title>Chromosome-level genome assembly of Artemia franciscana.</title>
        <authorList>
            <person name="Jo E."/>
        </authorList>
    </citation>
    <scope>NUCLEOTIDE SEQUENCE</scope>
    <source>
        <tissue evidence="2">Whole body</tissue>
    </source>
</reference>
<dbReference type="EMBL" id="JAVRJZ010000022">
    <property type="protein sequence ID" value="KAK2704247.1"/>
    <property type="molecule type" value="Genomic_DNA"/>
</dbReference>
<proteinExistence type="predicted"/>
<keyword evidence="3" id="KW-1185">Reference proteome</keyword>
<dbReference type="Proteomes" id="UP001187531">
    <property type="component" value="Unassembled WGS sequence"/>
</dbReference>
<evidence type="ECO:0000313" key="2">
    <source>
        <dbReference type="EMBL" id="KAK2704247.1"/>
    </source>
</evidence>
<protein>
    <submittedName>
        <fullName evidence="2">Uncharacterized protein</fullName>
    </submittedName>
</protein>